<proteinExistence type="predicted"/>
<keyword evidence="1" id="KW-0812">Transmembrane</keyword>
<protein>
    <submittedName>
        <fullName evidence="2">Colicin V immunity protein</fullName>
    </submittedName>
</protein>
<comment type="caution">
    <text evidence="2">The sequence shown here is derived from an EMBL/GenBank/DDBJ whole genome shotgun (WGS) entry which is preliminary data.</text>
</comment>
<evidence type="ECO:0000256" key="1">
    <source>
        <dbReference type="SAM" id="Phobius"/>
    </source>
</evidence>
<feature type="non-terminal residue" evidence="2">
    <location>
        <position position="1"/>
    </location>
</feature>
<keyword evidence="1" id="KW-1133">Transmembrane helix</keyword>
<sequence length="46" mass="5383">RGKDFLSMHTFCFSALMSAICYFVGDNYYSISDKIKRRSYENSDSK</sequence>
<feature type="transmembrane region" description="Helical" evidence="1">
    <location>
        <begin position="6"/>
        <end position="29"/>
    </location>
</feature>
<reference evidence="2" key="1">
    <citation type="submission" date="2019-06" db="EMBL/GenBank/DDBJ databases">
        <authorList>
            <consortium name="GenomeTrakr network: Whole genome sequencing for foodborne pathogen traceback"/>
        </authorList>
    </citation>
    <scope>NUCLEOTIDE SEQUENCE</scope>
    <source>
        <strain evidence="2">FSIS11918574</strain>
    </source>
</reference>
<gene>
    <name evidence="2" type="ORF">E2K50_23695</name>
</gene>
<dbReference type="EMBL" id="AAGHSH010000080">
    <property type="protein sequence ID" value="EBO1897876.1"/>
    <property type="molecule type" value="Genomic_DNA"/>
</dbReference>
<keyword evidence="1" id="KW-0472">Membrane</keyword>
<organism evidence="2">
    <name type="scientific">Salmonella enterica subsp. enterica serovar Kentucky</name>
    <dbReference type="NCBI Taxonomy" id="192955"/>
    <lineage>
        <taxon>Bacteria</taxon>
        <taxon>Pseudomonadati</taxon>
        <taxon>Pseudomonadota</taxon>
        <taxon>Gammaproteobacteria</taxon>
        <taxon>Enterobacterales</taxon>
        <taxon>Enterobacteriaceae</taxon>
        <taxon>Salmonella</taxon>
    </lineage>
</organism>
<dbReference type="AlphaFoldDB" id="A0A600NAV7"/>
<evidence type="ECO:0000313" key="2">
    <source>
        <dbReference type="EMBL" id="EBO1897876.1"/>
    </source>
</evidence>
<accession>A0A600NAV7</accession>
<name>A0A600NAV7_SALET</name>